<accession>A0A2Z6ML48</accession>
<evidence type="ECO:0000256" key="2">
    <source>
        <dbReference type="ARBA" id="ARBA00022741"/>
    </source>
</evidence>
<evidence type="ECO:0000256" key="3">
    <source>
        <dbReference type="ARBA" id="ARBA00022840"/>
    </source>
</evidence>
<dbReference type="PRINTS" id="PR00301">
    <property type="entry name" value="HEATSHOCK70"/>
</dbReference>
<dbReference type="InterPro" id="IPR013126">
    <property type="entry name" value="Hsp_70_fam"/>
</dbReference>
<dbReference type="SUPFAM" id="SSF100934">
    <property type="entry name" value="Heat shock protein 70kD (HSP70), C-terminal subdomain"/>
    <property type="match status" value="1"/>
</dbReference>
<gene>
    <name evidence="5" type="ORF">TSUD_388480</name>
</gene>
<dbReference type="FunFam" id="3.30.30.30:FF:000003">
    <property type="entry name" value="Heat shock protein 9"/>
    <property type="match status" value="1"/>
</dbReference>
<evidence type="ECO:0000313" key="6">
    <source>
        <dbReference type="Proteomes" id="UP000242715"/>
    </source>
</evidence>
<dbReference type="GO" id="GO:0005524">
    <property type="term" value="F:ATP binding"/>
    <property type="evidence" value="ECO:0007669"/>
    <property type="project" value="UniProtKB-KW"/>
</dbReference>
<dbReference type="Pfam" id="PF00012">
    <property type="entry name" value="HSP70"/>
    <property type="match status" value="1"/>
</dbReference>
<keyword evidence="3" id="KW-0067">ATP-binding</keyword>
<keyword evidence="2" id="KW-0547">Nucleotide-binding</keyword>
<dbReference type="InterPro" id="IPR029048">
    <property type="entry name" value="HSP70_C_sf"/>
</dbReference>
<organism evidence="5 6">
    <name type="scientific">Trifolium subterraneum</name>
    <name type="common">Subterranean clover</name>
    <dbReference type="NCBI Taxonomy" id="3900"/>
    <lineage>
        <taxon>Eukaryota</taxon>
        <taxon>Viridiplantae</taxon>
        <taxon>Streptophyta</taxon>
        <taxon>Embryophyta</taxon>
        <taxon>Tracheophyta</taxon>
        <taxon>Spermatophyta</taxon>
        <taxon>Magnoliopsida</taxon>
        <taxon>eudicotyledons</taxon>
        <taxon>Gunneridae</taxon>
        <taxon>Pentapetalae</taxon>
        <taxon>rosids</taxon>
        <taxon>fabids</taxon>
        <taxon>Fabales</taxon>
        <taxon>Fabaceae</taxon>
        <taxon>Papilionoideae</taxon>
        <taxon>50 kb inversion clade</taxon>
        <taxon>NPAAA clade</taxon>
        <taxon>Hologalegina</taxon>
        <taxon>IRL clade</taxon>
        <taxon>Trifolieae</taxon>
        <taxon>Trifolium</taxon>
    </lineage>
</organism>
<evidence type="ECO:0000256" key="4">
    <source>
        <dbReference type="SAM" id="MobiDB-lite"/>
    </source>
</evidence>
<dbReference type="Gene3D" id="3.30.420.40">
    <property type="match status" value="1"/>
</dbReference>
<dbReference type="PANTHER" id="PTHR19375">
    <property type="entry name" value="HEAT SHOCK PROTEIN 70KDA"/>
    <property type="match status" value="1"/>
</dbReference>
<sequence length="288" mass="31564">MSMTMKGHIDRIMAYTCFHAPMDMNERTFPANIYILFCPMAAATALLRSFHRRDVASASISAYRSLTTGSTKPAYVGHRWSSLSRPFSSRPAGNDVIGIDLGTTNSCVSVMEGKTPKVIENSEGARTTPSVVAVNQKGGMLVGIPAKRQQVPNPTNTLFATKRWIGRRFDDSLVQKEMKMVPYNIVKAPNGDAWVEANGQKYSPSQIDTSIYSIEKSLGEYRDKVPNEVVKEIEDAVSNLRSAMLRDNADEIKSKLDVANKAVSKIGEHMSGGSHGGDEAPEAEYVIK</sequence>
<dbReference type="Gene3D" id="1.20.1270.10">
    <property type="match status" value="1"/>
</dbReference>
<dbReference type="FunFam" id="3.30.420.40:FF:000028">
    <property type="entry name" value="heat shock 70 kDa protein-like"/>
    <property type="match status" value="1"/>
</dbReference>
<evidence type="ECO:0000313" key="5">
    <source>
        <dbReference type="EMBL" id="GAU24055.1"/>
    </source>
</evidence>
<dbReference type="OrthoDB" id="2401965at2759"/>
<dbReference type="InterPro" id="IPR043129">
    <property type="entry name" value="ATPase_NBD"/>
</dbReference>
<name>A0A2Z6ML48_TRISU</name>
<dbReference type="EMBL" id="DF973284">
    <property type="protein sequence ID" value="GAU24055.1"/>
    <property type="molecule type" value="Genomic_DNA"/>
</dbReference>
<dbReference type="Proteomes" id="UP000242715">
    <property type="component" value="Unassembled WGS sequence"/>
</dbReference>
<evidence type="ECO:0000256" key="1">
    <source>
        <dbReference type="ARBA" id="ARBA00007381"/>
    </source>
</evidence>
<reference evidence="6" key="1">
    <citation type="journal article" date="2017" name="Front. Plant Sci.">
        <title>Climate Clever Clovers: New Paradigm to Reduce the Environmental Footprint of Ruminants by Breeding Low Methanogenic Forages Utilizing Haplotype Variation.</title>
        <authorList>
            <person name="Kaur P."/>
            <person name="Appels R."/>
            <person name="Bayer P.E."/>
            <person name="Keeble-Gagnere G."/>
            <person name="Wang J."/>
            <person name="Hirakawa H."/>
            <person name="Shirasawa K."/>
            <person name="Vercoe P."/>
            <person name="Stefanova K."/>
            <person name="Durmic Z."/>
            <person name="Nichols P."/>
            <person name="Revell C."/>
            <person name="Isobe S.N."/>
            <person name="Edwards D."/>
            <person name="Erskine W."/>
        </authorList>
    </citation>
    <scope>NUCLEOTIDE SEQUENCE [LARGE SCALE GENOMIC DNA]</scope>
    <source>
        <strain evidence="6">cv. Daliak</strain>
    </source>
</reference>
<dbReference type="InterPro" id="IPR018181">
    <property type="entry name" value="Heat_shock_70_CS"/>
</dbReference>
<feature type="region of interest" description="Disordered" evidence="4">
    <location>
        <begin position="267"/>
        <end position="288"/>
    </location>
</feature>
<dbReference type="AlphaFoldDB" id="A0A2Z6ML48"/>
<protein>
    <submittedName>
        <fullName evidence="5">Uncharacterized protein</fullName>
    </submittedName>
</protein>
<dbReference type="SUPFAM" id="SSF53067">
    <property type="entry name" value="Actin-like ATPase domain"/>
    <property type="match status" value="1"/>
</dbReference>
<dbReference type="GO" id="GO:0140662">
    <property type="term" value="F:ATP-dependent protein folding chaperone"/>
    <property type="evidence" value="ECO:0007669"/>
    <property type="project" value="InterPro"/>
</dbReference>
<keyword evidence="6" id="KW-1185">Reference proteome</keyword>
<comment type="similarity">
    <text evidence="1">Belongs to the heat shock protein 70 family.</text>
</comment>
<proteinExistence type="inferred from homology"/>
<dbReference type="PROSITE" id="PS00297">
    <property type="entry name" value="HSP70_1"/>
    <property type="match status" value="1"/>
</dbReference>